<comment type="subcellular location">
    <subcellularLocation>
        <location evidence="1">Cell membrane</location>
        <topology evidence="1">Lipid-anchor</topology>
        <topology evidence="1">GPI-anchor</topology>
    </subcellularLocation>
</comment>
<accession>A0AAD7ZPW3</accession>
<dbReference type="GO" id="GO:0008191">
    <property type="term" value="F:metalloendopeptidase inhibitor activity"/>
    <property type="evidence" value="ECO:0007669"/>
    <property type="project" value="InterPro"/>
</dbReference>
<dbReference type="GO" id="GO:0005886">
    <property type="term" value="C:plasma membrane"/>
    <property type="evidence" value="ECO:0007669"/>
    <property type="project" value="UniProtKB-SubCell"/>
</dbReference>
<keyword evidence="6" id="KW-0732">Signal</keyword>
<proteinExistence type="inferred from homology"/>
<keyword evidence="9" id="KW-0472">Membrane</keyword>
<dbReference type="SUPFAM" id="SSF100895">
    <property type="entry name" value="Kazal-type serine protease inhibitors"/>
    <property type="match status" value="3"/>
</dbReference>
<evidence type="ECO:0000256" key="7">
    <source>
        <dbReference type="ARBA" id="ARBA00022737"/>
    </source>
</evidence>
<dbReference type="GO" id="GO:0030198">
    <property type="term" value="P:extracellular matrix organization"/>
    <property type="evidence" value="ECO:0007669"/>
    <property type="project" value="TreeGrafter"/>
</dbReference>
<keyword evidence="5" id="KW-0646">Protease inhibitor</keyword>
<feature type="domain" description="Kazal-like" evidence="15">
    <location>
        <begin position="174"/>
        <end position="229"/>
    </location>
</feature>
<keyword evidence="11" id="KW-0325">Glycoprotein</keyword>
<keyword evidence="17" id="KW-1185">Reference proteome</keyword>
<dbReference type="GO" id="GO:0016055">
    <property type="term" value="P:Wnt signaling pathway"/>
    <property type="evidence" value="ECO:0007669"/>
    <property type="project" value="UniProtKB-KW"/>
</dbReference>
<keyword evidence="2" id="KW-1003">Cell membrane</keyword>
<dbReference type="PROSITE" id="PS00282">
    <property type="entry name" value="KAZAL_1"/>
    <property type="match status" value="1"/>
</dbReference>
<evidence type="ECO:0000256" key="4">
    <source>
        <dbReference type="ARBA" id="ARBA00022687"/>
    </source>
</evidence>
<dbReference type="PANTHER" id="PTHR13487:SF3">
    <property type="entry name" value="REVERSION-INDUCING CYSTEINE-RICH PROTEIN WITH KAZAL MOTIFS"/>
    <property type="match status" value="1"/>
</dbReference>
<organism evidence="16 17">
    <name type="scientific">Diploptera punctata</name>
    <name type="common">Pacific beetle cockroach</name>
    <dbReference type="NCBI Taxonomy" id="6984"/>
    <lineage>
        <taxon>Eukaryota</taxon>
        <taxon>Metazoa</taxon>
        <taxon>Ecdysozoa</taxon>
        <taxon>Arthropoda</taxon>
        <taxon>Hexapoda</taxon>
        <taxon>Insecta</taxon>
        <taxon>Pterygota</taxon>
        <taxon>Neoptera</taxon>
        <taxon>Polyneoptera</taxon>
        <taxon>Dictyoptera</taxon>
        <taxon>Blattodea</taxon>
        <taxon>Blaberoidea</taxon>
        <taxon>Blaberidae</taxon>
        <taxon>Diplopterinae</taxon>
        <taxon>Diploptera</taxon>
    </lineage>
</organism>
<keyword evidence="8" id="KW-0722">Serine protease inhibitor</keyword>
<keyword evidence="7" id="KW-0677">Repeat</keyword>
<evidence type="ECO:0000313" key="16">
    <source>
        <dbReference type="EMBL" id="KAJ9584724.1"/>
    </source>
</evidence>
<evidence type="ECO:0000256" key="9">
    <source>
        <dbReference type="ARBA" id="ARBA00023136"/>
    </source>
</evidence>
<dbReference type="PANTHER" id="PTHR13487">
    <property type="entry name" value="SERINE PROTEASE INHIBITOR"/>
    <property type="match status" value="1"/>
</dbReference>
<comment type="caution">
    <text evidence="16">The sequence shown here is derived from an EMBL/GenBank/DDBJ whole genome shotgun (WGS) entry which is preliminary data.</text>
</comment>
<evidence type="ECO:0000256" key="2">
    <source>
        <dbReference type="ARBA" id="ARBA00022475"/>
    </source>
</evidence>
<dbReference type="AlphaFoldDB" id="A0AAD7ZPW3"/>
<name>A0AAD7ZPW3_DIPPU</name>
<reference evidence="16" key="1">
    <citation type="journal article" date="2023" name="IScience">
        <title>Live-bearing cockroach genome reveals convergent evolutionary mechanisms linked to viviparity in insects and beyond.</title>
        <authorList>
            <person name="Fouks B."/>
            <person name="Harrison M.C."/>
            <person name="Mikhailova A.A."/>
            <person name="Marchal E."/>
            <person name="English S."/>
            <person name="Carruthers M."/>
            <person name="Jennings E.C."/>
            <person name="Chiamaka E.L."/>
            <person name="Frigard R.A."/>
            <person name="Pippel M."/>
            <person name="Attardo G.M."/>
            <person name="Benoit J.B."/>
            <person name="Bornberg-Bauer E."/>
            <person name="Tobe S.S."/>
        </authorList>
    </citation>
    <scope>NUCLEOTIDE SEQUENCE</scope>
    <source>
        <strain evidence="16">Stay&amp;Tobe</strain>
    </source>
</reference>
<dbReference type="Gene3D" id="3.30.60.30">
    <property type="match status" value="3"/>
</dbReference>
<protein>
    <recommendedName>
        <fullName evidence="14">Reversion-inducing cysteine-rich protein with Kazal motifs</fullName>
    </recommendedName>
</protein>
<keyword evidence="10" id="KW-1015">Disulfide bond</keyword>
<evidence type="ECO:0000256" key="10">
    <source>
        <dbReference type="ARBA" id="ARBA00023157"/>
    </source>
</evidence>
<dbReference type="Pfam" id="PF25028">
    <property type="entry name" value="FnI_RECK"/>
    <property type="match status" value="1"/>
</dbReference>
<dbReference type="InterPro" id="IPR036058">
    <property type="entry name" value="Kazal_dom_sf"/>
</dbReference>
<evidence type="ECO:0000256" key="1">
    <source>
        <dbReference type="ARBA" id="ARBA00004609"/>
    </source>
</evidence>
<sequence length="450" mass="48936">MCGYRCKLGEASQYLVPQGSYVRIPLGAGQKGCLKICQCSAQGVVDRCQPMPCYPLDSCWLGSRKIQHGATFMLECNQCSCYAGEITCRKKQCEVTALGGVDPGYTSLPCNCPSHHVPVCGRNGNTYPSSCLAKCANLKDADFEFGTCSSKDPCNPNPCGEDRQCVPARKVCLSFLHKPCPQYQCVDTNVACNSLPHEPVCDTDGEEHPNVCYLSRYKKTLAYRGPCLVNCRNDVTVCGIDGNTYTSECSAHASLVSVDYEGPCRAVGLISMQPRHQCTDNLIKCPPLSRPGCLGSTPPGACCPVCGGSLRLLFSQKQVDRALYALRGTAMSALTVTSVIQSLERQVQVAECTVRGYLTVEMDIFVLVQAIGRYPPSELQLEACVREAEKLANLIEVSSPRILSELSLSSLMTATIVHVPVRSCAVFVQPVWWIISTLLFCTRFISVVAR</sequence>
<evidence type="ECO:0000256" key="5">
    <source>
        <dbReference type="ARBA" id="ARBA00022690"/>
    </source>
</evidence>
<evidence type="ECO:0000256" key="12">
    <source>
        <dbReference type="ARBA" id="ARBA00023288"/>
    </source>
</evidence>
<reference evidence="16" key="2">
    <citation type="submission" date="2023-05" db="EMBL/GenBank/DDBJ databases">
        <authorList>
            <person name="Fouks B."/>
        </authorList>
    </citation>
    <scope>NUCLEOTIDE SEQUENCE</scope>
    <source>
        <strain evidence="16">Stay&amp;Tobe</strain>
        <tissue evidence="16">Testes</tissue>
    </source>
</reference>
<dbReference type="InterPro" id="IPR056976">
    <property type="entry name" value="EGF1_RECK"/>
</dbReference>
<evidence type="ECO:0000256" key="14">
    <source>
        <dbReference type="ARBA" id="ARBA00073829"/>
    </source>
</evidence>
<evidence type="ECO:0000313" key="17">
    <source>
        <dbReference type="Proteomes" id="UP001233999"/>
    </source>
</evidence>
<evidence type="ECO:0000256" key="3">
    <source>
        <dbReference type="ARBA" id="ARBA00022622"/>
    </source>
</evidence>
<feature type="domain" description="Kazal-like" evidence="15">
    <location>
        <begin position="104"/>
        <end position="150"/>
    </location>
</feature>
<evidence type="ECO:0000256" key="8">
    <source>
        <dbReference type="ARBA" id="ARBA00022900"/>
    </source>
</evidence>
<evidence type="ECO:0000256" key="11">
    <source>
        <dbReference type="ARBA" id="ARBA00023180"/>
    </source>
</evidence>
<evidence type="ECO:0000256" key="6">
    <source>
        <dbReference type="ARBA" id="ARBA00022729"/>
    </source>
</evidence>
<dbReference type="GO" id="GO:0098552">
    <property type="term" value="C:side of membrane"/>
    <property type="evidence" value="ECO:0007669"/>
    <property type="project" value="UniProtKB-KW"/>
</dbReference>
<dbReference type="InterPro" id="IPR056977">
    <property type="entry name" value="FnI_RECK"/>
</dbReference>
<dbReference type="Pfam" id="PF07648">
    <property type="entry name" value="Kazal_2"/>
    <property type="match status" value="3"/>
</dbReference>
<dbReference type="FunFam" id="3.30.60.30:FF:000011">
    <property type="entry name" value="reversion-inducing cysteine-rich protein with Kazal motifs isoform X1"/>
    <property type="match status" value="1"/>
</dbReference>
<dbReference type="Pfam" id="PF25027">
    <property type="entry name" value="EGF1_RECK"/>
    <property type="match status" value="1"/>
</dbReference>
<dbReference type="PROSITE" id="PS51465">
    <property type="entry name" value="KAZAL_2"/>
    <property type="match status" value="2"/>
</dbReference>
<dbReference type="InterPro" id="IPR002350">
    <property type="entry name" value="Kazal_dom"/>
</dbReference>
<dbReference type="EMBL" id="JASPKZ010007367">
    <property type="protein sequence ID" value="KAJ9584724.1"/>
    <property type="molecule type" value="Genomic_DNA"/>
</dbReference>
<keyword evidence="3" id="KW-0336">GPI-anchor</keyword>
<dbReference type="GO" id="GO:0004867">
    <property type="term" value="F:serine-type endopeptidase inhibitor activity"/>
    <property type="evidence" value="ECO:0007669"/>
    <property type="project" value="UniProtKB-KW"/>
</dbReference>
<comment type="similarity">
    <text evidence="13">Belongs to the RECK family.</text>
</comment>
<dbReference type="SMART" id="SM00280">
    <property type="entry name" value="KAZAL"/>
    <property type="match status" value="3"/>
</dbReference>
<evidence type="ECO:0000259" key="15">
    <source>
        <dbReference type="PROSITE" id="PS51465"/>
    </source>
</evidence>
<keyword evidence="12" id="KW-0449">Lipoprotein</keyword>
<dbReference type="InterPro" id="IPR039016">
    <property type="entry name" value="RECK"/>
</dbReference>
<evidence type="ECO:0000256" key="13">
    <source>
        <dbReference type="ARBA" id="ARBA00061636"/>
    </source>
</evidence>
<dbReference type="Proteomes" id="UP001233999">
    <property type="component" value="Unassembled WGS sequence"/>
</dbReference>
<keyword evidence="4" id="KW-0879">Wnt signaling pathway</keyword>
<feature type="non-terminal residue" evidence="16">
    <location>
        <position position="450"/>
    </location>
</feature>
<gene>
    <name evidence="16" type="ORF">L9F63_020929</name>
</gene>